<name>S2J000_MUCC1</name>
<gene>
    <name evidence="5" type="ORF">HMPREF1544_11807</name>
</gene>
<dbReference type="InterPro" id="IPR009057">
    <property type="entry name" value="Homeodomain-like_sf"/>
</dbReference>
<dbReference type="PROSITE" id="PS50071">
    <property type="entry name" value="HOMEOBOX_2"/>
    <property type="match status" value="1"/>
</dbReference>
<keyword evidence="1 2" id="KW-0371">Homeobox</keyword>
<accession>S2J000</accession>
<feature type="DNA-binding region" description="Homeobox" evidence="1">
    <location>
        <begin position="227"/>
        <end position="288"/>
    </location>
</feature>
<dbReference type="SMART" id="SM00389">
    <property type="entry name" value="HOX"/>
    <property type="match status" value="1"/>
</dbReference>
<evidence type="ECO:0000256" key="2">
    <source>
        <dbReference type="RuleBase" id="RU000682"/>
    </source>
</evidence>
<dbReference type="SUPFAM" id="SSF46689">
    <property type="entry name" value="Homeodomain-like"/>
    <property type="match status" value="1"/>
</dbReference>
<dbReference type="AlphaFoldDB" id="S2J000"/>
<feature type="domain" description="Homeobox" evidence="4">
    <location>
        <begin position="225"/>
        <end position="287"/>
    </location>
</feature>
<dbReference type="STRING" id="1220926.S2J000"/>
<dbReference type="OrthoDB" id="3501850at2759"/>
<dbReference type="GO" id="GO:0005634">
    <property type="term" value="C:nucleus"/>
    <property type="evidence" value="ECO:0007669"/>
    <property type="project" value="UniProtKB-SubCell"/>
</dbReference>
<dbReference type="eggNOG" id="ENOG502TASX">
    <property type="taxonomic scope" value="Eukaryota"/>
</dbReference>
<dbReference type="InterPro" id="IPR001356">
    <property type="entry name" value="HD"/>
</dbReference>
<dbReference type="VEuPathDB" id="FungiDB:HMPREF1544_11807"/>
<evidence type="ECO:0000313" key="6">
    <source>
        <dbReference type="Proteomes" id="UP000014254"/>
    </source>
</evidence>
<comment type="subcellular location">
    <subcellularLocation>
        <location evidence="1 2">Nucleus</location>
    </subcellularLocation>
</comment>
<sequence length="324" mass="36772">MRVGSKLYCPIILPPGKREIPAVSKPSTGTNPFDITLSKSTCILEELQKQQLNQAKNYEPFIIEASGRCEIVRSPYSPQVDDVFLTLHEACYDNGSPKYISKEPSFHAALPSSTISRSGGMFDERLFDGISNGGSFTEHNYSFSGTTDTSAAAIFCTTKLSTQQWSDDPSFLCKHNTPLKEDEVMSDQSKFEKQEQDEDEESEFSVVSHQEESCPPIKRKTNAGNRLKKSRKNHDSKQTGILMDWYLQNDGKTPNNQGKQDLAKATNLNVVQVSTWFQNRKRRYLGTLNEYQVLSKKHPDLVYNYHTYKTFIASEKSSHKKKRK</sequence>
<dbReference type="OMA" id="ILMDWYL"/>
<reference evidence="6" key="1">
    <citation type="submission" date="2013-05" db="EMBL/GenBank/DDBJ databases">
        <title>The Genome sequence of Mucor circinelloides f. circinelloides 1006PhL.</title>
        <authorList>
            <consortium name="The Broad Institute Genomics Platform"/>
            <person name="Cuomo C."/>
            <person name="Earl A."/>
            <person name="Findley K."/>
            <person name="Lee S.C."/>
            <person name="Walker B."/>
            <person name="Young S."/>
            <person name="Zeng Q."/>
            <person name="Gargeya S."/>
            <person name="Fitzgerald M."/>
            <person name="Haas B."/>
            <person name="Abouelleil A."/>
            <person name="Allen A.W."/>
            <person name="Alvarado L."/>
            <person name="Arachchi H.M."/>
            <person name="Berlin A.M."/>
            <person name="Chapman S.B."/>
            <person name="Gainer-Dewar J."/>
            <person name="Goldberg J."/>
            <person name="Griggs A."/>
            <person name="Gujja S."/>
            <person name="Hansen M."/>
            <person name="Howarth C."/>
            <person name="Imamovic A."/>
            <person name="Ireland A."/>
            <person name="Larimer J."/>
            <person name="McCowan C."/>
            <person name="Murphy C."/>
            <person name="Pearson M."/>
            <person name="Poon T.W."/>
            <person name="Priest M."/>
            <person name="Roberts A."/>
            <person name="Saif S."/>
            <person name="Shea T."/>
            <person name="Sisk P."/>
            <person name="Sykes S."/>
            <person name="Wortman J."/>
            <person name="Nusbaum C."/>
            <person name="Birren B."/>
        </authorList>
    </citation>
    <scope>NUCLEOTIDE SEQUENCE [LARGE SCALE GENOMIC DNA]</scope>
    <source>
        <strain evidence="6">1006PhL</strain>
    </source>
</reference>
<protein>
    <recommendedName>
        <fullName evidence="4">Homeobox domain-containing protein</fullName>
    </recommendedName>
</protein>
<evidence type="ECO:0000256" key="3">
    <source>
        <dbReference type="SAM" id="MobiDB-lite"/>
    </source>
</evidence>
<proteinExistence type="predicted"/>
<evidence type="ECO:0000259" key="4">
    <source>
        <dbReference type="PROSITE" id="PS50071"/>
    </source>
</evidence>
<keyword evidence="6" id="KW-1185">Reference proteome</keyword>
<feature type="compositionally biased region" description="Basic and acidic residues" evidence="3">
    <location>
        <begin position="178"/>
        <end position="194"/>
    </location>
</feature>
<dbReference type="CDD" id="cd00086">
    <property type="entry name" value="homeodomain"/>
    <property type="match status" value="1"/>
</dbReference>
<evidence type="ECO:0000256" key="1">
    <source>
        <dbReference type="PROSITE-ProRule" id="PRU00108"/>
    </source>
</evidence>
<feature type="region of interest" description="Disordered" evidence="3">
    <location>
        <begin position="178"/>
        <end position="236"/>
    </location>
</feature>
<dbReference type="Pfam" id="PF00046">
    <property type="entry name" value="Homeodomain"/>
    <property type="match status" value="1"/>
</dbReference>
<evidence type="ECO:0000313" key="5">
    <source>
        <dbReference type="EMBL" id="EPB81467.1"/>
    </source>
</evidence>
<keyword evidence="1 2" id="KW-0238">DNA-binding</keyword>
<feature type="compositionally biased region" description="Basic residues" evidence="3">
    <location>
        <begin position="217"/>
        <end position="234"/>
    </location>
</feature>
<dbReference type="EMBL" id="KE124172">
    <property type="protein sequence ID" value="EPB81467.1"/>
    <property type="molecule type" value="Genomic_DNA"/>
</dbReference>
<keyword evidence="1 2" id="KW-0539">Nucleus</keyword>
<dbReference type="GO" id="GO:0003677">
    <property type="term" value="F:DNA binding"/>
    <property type="evidence" value="ECO:0007669"/>
    <property type="project" value="UniProtKB-UniRule"/>
</dbReference>
<dbReference type="Proteomes" id="UP000014254">
    <property type="component" value="Unassembled WGS sequence"/>
</dbReference>
<dbReference type="Gene3D" id="1.10.10.60">
    <property type="entry name" value="Homeodomain-like"/>
    <property type="match status" value="1"/>
</dbReference>
<organism evidence="5 6">
    <name type="scientific">Mucor circinelloides f. circinelloides (strain 1006PhL)</name>
    <name type="common">Mucormycosis agent</name>
    <name type="synonym">Calyptromyces circinelloides</name>
    <dbReference type="NCBI Taxonomy" id="1220926"/>
    <lineage>
        <taxon>Eukaryota</taxon>
        <taxon>Fungi</taxon>
        <taxon>Fungi incertae sedis</taxon>
        <taxon>Mucoromycota</taxon>
        <taxon>Mucoromycotina</taxon>
        <taxon>Mucoromycetes</taxon>
        <taxon>Mucorales</taxon>
        <taxon>Mucorineae</taxon>
        <taxon>Mucoraceae</taxon>
        <taxon>Mucor</taxon>
    </lineage>
</organism>
<dbReference type="InParanoid" id="S2J000"/>